<keyword evidence="3" id="KW-1185">Reference proteome</keyword>
<dbReference type="Gene3D" id="3.30.457.10">
    <property type="entry name" value="Copper amine oxidase-like, N-terminal domain"/>
    <property type="match status" value="1"/>
</dbReference>
<dbReference type="RefSeq" id="WP_262428430.1">
    <property type="nucleotide sequence ID" value="NZ_JACRTG010000005.1"/>
</dbReference>
<dbReference type="AlphaFoldDB" id="A0A926EVF8"/>
<dbReference type="SUPFAM" id="SSF55383">
    <property type="entry name" value="Copper amine oxidase, domain N"/>
    <property type="match status" value="1"/>
</dbReference>
<comment type="caution">
    <text evidence="2">The sequence shown here is derived from an EMBL/GenBank/DDBJ whole genome shotgun (WGS) entry which is preliminary data.</text>
</comment>
<evidence type="ECO:0000313" key="2">
    <source>
        <dbReference type="EMBL" id="MBC8586960.1"/>
    </source>
</evidence>
<organism evidence="2 3">
    <name type="scientific">Paratissierella segnis</name>
    <dbReference type="NCBI Taxonomy" id="2763679"/>
    <lineage>
        <taxon>Bacteria</taxon>
        <taxon>Bacillati</taxon>
        <taxon>Bacillota</taxon>
        <taxon>Tissierellia</taxon>
        <taxon>Tissierellales</taxon>
        <taxon>Tissierellaceae</taxon>
        <taxon>Paratissierella</taxon>
    </lineage>
</organism>
<protein>
    <recommendedName>
        <fullName evidence="1">Copper amine oxidase-like N-terminal domain-containing protein</fullName>
    </recommendedName>
</protein>
<evidence type="ECO:0000259" key="1">
    <source>
        <dbReference type="Pfam" id="PF07833"/>
    </source>
</evidence>
<evidence type="ECO:0000313" key="3">
    <source>
        <dbReference type="Proteomes" id="UP000601171"/>
    </source>
</evidence>
<feature type="domain" description="Copper amine oxidase-like N-terminal" evidence="1">
    <location>
        <begin position="41"/>
        <end position="116"/>
    </location>
</feature>
<dbReference type="Pfam" id="PF07833">
    <property type="entry name" value="Cu_amine_oxidN1"/>
    <property type="match status" value="1"/>
</dbReference>
<accession>A0A926EVF8</accession>
<dbReference type="EMBL" id="JACRTG010000005">
    <property type="protein sequence ID" value="MBC8586960.1"/>
    <property type="molecule type" value="Genomic_DNA"/>
</dbReference>
<dbReference type="PROSITE" id="PS51257">
    <property type="entry name" value="PROKAR_LIPOPROTEIN"/>
    <property type="match status" value="1"/>
</dbReference>
<dbReference type="InterPro" id="IPR012854">
    <property type="entry name" value="Cu_amine_oxidase-like_N"/>
</dbReference>
<name>A0A926EVF8_9FIRM</name>
<reference evidence="2" key="1">
    <citation type="submission" date="2020-08" db="EMBL/GenBank/DDBJ databases">
        <title>Genome public.</title>
        <authorList>
            <person name="Liu C."/>
            <person name="Sun Q."/>
        </authorList>
    </citation>
    <scope>NUCLEOTIDE SEQUENCE</scope>
    <source>
        <strain evidence="2">BX21</strain>
    </source>
</reference>
<dbReference type="Proteomes" id="UP000601171">
    <property type="component" value="Unassembled WGS sequence"/>
</dbReference>
<feature type="non-terminal residue" evidence="2">
    <location>
        <position position="117"/>
    </location>
</feature>
<proteinExistence type="predicted"/>
<gene>
    <name evidence="2" type="ORF">H8707_01725</name>
</gene>
<dbReference type="InterPro" id="IPR036582">
    <property type="entry name" value="Mao_N_sf"/>
</dbReference>
<sequence length="117" mass="13193">MRRSTKNLIISFLILITIIISSCTTYANTQIIPNQSFVVTIDGKKVNFNDNLGYPLLLSTERTFVPIRIISENLGFGVNWDNEAKKVTINKDDTNIEITINEAKALVNGKEIYIDTK</sequence>